<dbReference type="EMBL" id="CP158357">
    <property type="protein sequence ID" value="XBX78978.1"/>
    <property type="molecule type" value="Genomic_DNA"/>
</dbReference>
<dbReference type="InterPro" id="IPR010158">
    <property type="entry name" value="Amidase_Cbmase"/>
</dbReference>
<evidence type="ECO:0000259" key="4">
    <source>
        <dbReference type="Pfam" id="PF07687"/>
    </source>
</evidence>
<sequence length="412" mass="44021">MTLQQARADRIEEELWTLSRFSVEGPGVTRLTYTPEHAAAREVIVAAMQRTGLSVHEDALGNIIGRREGSDPALPAIAFGSHFDSVRNGGMFDGTAGVVCALEAARVLQESGYVNRHPLEVIAIVEEEGTRFSSGMLGGRAIAGLVSDADLDTLVDEDGVTVREAATAFGLEPGELRAAARTRDDLRAFIELHIEQGPILEQEKVEIGVVTGIVGVRAFRITVDGRSDHAGTTPMHLRQDALVPAALMVREINRFVNEIADGTVATVGHLTVTPGGLNQVPGGVEFTLDLRSPHEESIRLLVDRIEAMVAEVAAAAGVEAAVNGFFALSPVGLSPVVVDRVREAASELGFTHRDITSGAGHDSMFIAQITDVGMVFVASRAGRSHVPEEWSDFDDLRKGTDVVLRVVTALDR</sequence>
<dbReference type="InterPro" id="IPR002933">
    <property type="entry name" value="Peptidase_M20"/>
</dbReference>
<dbReference type="CDD" id="cd03884">
    <property type="entry name" value="M20_bAS"/>
    <property type="match status" value="1"/>
</dbReference>
<dbReference type="RefSeq" id="WP_350352133.1">
    <property type="nucleotide sequence ID" value="NZ_CP158357.1"/>
</dbReference>
<comment type="similarity">
    <text evidence="1">Belongs to the peptidase M20 family.</text>
</comment>
<evidence type="ECO:0000256" key="2">
    <source>
        <dbReference type="ARBA" id="ARBA00022801"/>
    </source>
</evidence>
<proteinExistence type="inferred from homology"/>
<feature type="domain" description="Peptidase M20 dimerisation" evidence="4">
    <location>
        <begin position="212"/>
        <end position="313"/>
    </location>
</feature>
<feature type="binding site" evidence="3">
    <location>
        <position position="128"/>
    </location>
    <ligand>
        <name>Zn(2+)</name>
        <dbReference type="ChEBI" id="CHEBI:29105"/>
        <label>2</label>
    </ligand>
</feature>
<dbReference type="Pfam" id="PF01546">
    <property type="entry name" value="Peptidase_M20"/>
    <property type="match status" value="1"/>
</dbReference>
<dbReference type="Gene3D" id="3.30.70.360">
    <property type="match status" value="1"/>
</dbReference>
<feature type="binding site" evidence="3">
    <location>
        <position position="82"/>
    </location>
    <ligand>
        <name>Zn(2+)</name>
        <dbReference type="ChEBI" id="CHEBI:29105"/>
        <label>1</label>
    </ligand>
</feature>
<gene>
    <name evidence="5" type="ORF">ABS642_02485</name>
</gene>
<dbReference type="Gene3D" id="3.40.630.10">
    <property type="entry name" value="Zn peptidases"/>
    <property type="match status" value="1"/>
</dbReference>
<keyword evidence="3" id="KW-0479">Metal-binding</keyword>
<evidence type="ECO:0000256" key="1">
    <source>
        <dbReference type="ARBA" id="ARBA00006153"/>
    </source>
</evidence>
<dbReference type="InterPro" id="IPR036264">
    <property type="entry name" value="Bact_exopeptidase_dim_dom"/>
</dbReference>
<feature type="binding site" evidence="3">
    <location>
        <position position="93"/>
    </location>
    <ligand>
        <name>Zn(2+)</name>
        <dbReference type="ChEBI" id="CHEBI:29105"/>
        <label>2</label>
    </ligand>
</feature>
<dbReference type="GO" id="GO:0046872">
    <property type="term" value="F:metal ion binding"/>
    <property type="evidence" value="ECO:0007669"/>
    <property type="project" value="UniProtKB-KW"/>
</dbReference>
<keyword evidence="2" id="KW-0378">Hydrolase</keyword>
<reference evidence="5" key="1">
    <citation type="submission" date="2024-06" db="EMBL/GenBank/DDBJ databases">
        <title>Draft genome sequence of Microbacterium sp. strain A8/3-1, isolated from Oxytropis tragacanthoides Fisch. ex DC. Root nodules in the Altai region of Russia.</title>
        <authorList>
            <person name="Sazanova A."/>
            <person name="Guro P."/>
            <person name="Kuznetsova I."/>
            <person name="Belimov A."/>
            <person name="Safronova V."/>
        </authorList>
    </citation>
    <scope>NUCLEOTIDE SEQUENCE</scope>
    <source>
        <strain evidence="5">A8/3-1</strain>
    </source>
</reference>
<dbReference type="PANTHER" id="PTHR32494">
    <property type="entry name" value="ALLANTOATE DEIMINASE-RELATED"/>
    <property type="match status" value="1"/>
</dbReference>
<accession>A0AAU7W0H5</accession>
<dbReference type="GO" id="GO:0016813">
    <property type="term" value="F:hydrolase activity, acting on carbon-nitrogen (but not peptide) bonds, in linear amidines"/>
    <property type="evidence" value="ECO:0007669"/>
    <property type="project" value="InterPro"/>
</dbReference>
<dbReference type="NCBIfam" id="TIGR01879">
    <property type="entry name" value="hydantase"/>
    <property type="match status" value="1"/>
</dbReference>
<feature type="binding site" evidence="3">
    <location>
        <position position="193"/>
    </location>
    <ligand>
        <name>Zn(2+)</name>
        <dbReference type="ChEBI" id="CHEBI:29105"/>
        <label>1</label>
    </ligand>
</feature>
<dbReference type="NCBIfam" id="NF006771">
    <property type="entry name" value="PRK09290.1-5"/>
    <property type="match status" value="1"/>
</dbReference>
<keyword evidence="3" id="KW-0862">Zinc</keyword>
<dbReference type="SUPFAM" id="SSF55031">
    <property type="entry name" value="Bacterial exopeptidase dimerisation domain"/>
    <property type="match status" value="1"/>
</dbReference>
<dbReference type="Pfam" id="PF07687">
    <property type="entry name" value="M20_dimer"/>
    <property type="match status" value="1"/>
</dbReference>
<dbReference type="PANTHER" id="PTHR32494:SF5">
    <property type="entry name" value="ALLANTOATE AMIDOHYDROLASE"/>
    <property type="match status" value="1"/>
</dbReference>
<comment type="cofactor">
    <cofactor evidence="3">
        <name>Zn(2+)</name>
        <dbReference type="ChEBI" id="CHEBI:29105"/>
    </cofactor>
    <text evidence="3">Binds 2 Zn(2+) ions per subunit.</text>
</comment>
<feature type="binding site" evidence="3">
    <location>
        <position position="385"/>
    </location>
    <ligand>
        <name>Zn(2+)</name>
        <dbReference type="ChEBI" id="CHEBI:29105"/>
        <label>2</label>
    </ligand>
</feature>
<organism evidence="5">
    <name type="scientific">Microbacterium sp. A8/3-1</name>
    <dbReference type="NCBI Taxonomy" id="3160749"/>
    <lineage>
        <taxon>Bacteria</taxon>
        <taxon>Bacillati</taxon>
        <taxon>Actinomycetota</taxon>
        <taxon>Actinomycetes</taxon>
        <taxon>Micrococcales</taxon>
        <taxon>Microbacteriaceae</taxon>
        <taxon>Microbacterium</taxon>
    </lineage>
</organism>
<dbReference type="InterPro" id="IPR011650">
    <property type="entry name" value="Peptidase_M20_dimer"/>
</dbReference>
<name>A0AAU7W0H5_9MICO</name>
<protein>
    <submittedName>
        <fullName evidence="5">M20 family metallo-hydrolase</fullName>
    </submittedName>
</protein>
<dbReference type="AlphaFoldDB" id="A0AAU7W0H5"/>
<feature type="binding site" evidence="3">
    <location>
        <position position="93"/>
    </location>
    <ligand>
        <name>Zn(2+)</name>
        <dbReference type="ChEBI" id="CHEBI:29105"/>
        <label>1</label>
    </ligand>
</feature>
<dbReference type="PIRSF" id="PIRSF001235">
    <property type="entry name" value="Amidase_carbamoylase"/>
    <property type="match status" value="1"/>
</dbReference>
<evidence type="ECO:0000256" key="3">
    <source>
        <dbReference type="PIRSR" id="PIRSR001235-1"/>
    </source>
</evidence>
<evidence type="ECO:0000313" key="5">
    <source>
        <dbReference type="EMBL" id="XBX78978.1"/>
    </source>
</evidence>
<dbReference type="SUPFAM" id="SSF53187">
    <property type="entry name" value="Zn-dependent exopeptidases"/>
    <property type="match status" value="1"/>
</dbReference>